<dbReference type="eggNOG" id="KOG0840">
    <property type="taxonomic scope" value="Eukaryota"/>
</dbReference>
<dbReference type="KEGG" id="bpg:Bathy06g03740"/>
<dbReference type="Proteomes" id="UP000198341">
    <property type="component" value="Chromosome 6"/>
</dbReference>
<dbReference type="PROSITE" id="PS00382">
    <property type="entry name" value="CLP_PROTEASE_HIS"/>
    <property type="match status" value="1"/>
</dbReference>
<dbReference type="NCBIfam" id="NF001368">
    <property type="entry name" value="PRK00277.1"/>
    <property type="match status" value="1"/>
</dbReference>
<dbReference type="GO" id="GO:0009534">
    <property type="term" value="C:chloroplast thylakoid"/>
    <property type="evidence" value="ECO:0007669"/>
    <property type="project" value="UniProtKB-ARBA"/>
</dbReference>
<sequence length="263" mass="28440">MTTKPRQTIAVKSSNAFADDELYVPPGGSIVDASGYEMFSSASGIIRSETQANMVVPRSEAGDPFQMLLRQRIVMLGNQVDDFIADAIISQLLLLNQQDPTKPIKLFINSPGGSVTAGMGIYDAMQFVQAPVGTVCMGLAASMGAFLLTAGEKGKRLSMPNARIMIHQPLGGASGQAVDIEIQAKEMMFHKGRLNQLMAFHSGQPVEKIDVDTDRDRYMSPLEAKNYGLIDEVIGGDDAGLKIEGEMADFKKTKAEYVSWGNK</sequence>
<dbReference type="PROSITE" id="PS00381">
    <property type="entry name" value="CLP_PROTEASE_SER"/>
    <property type="match status" value="1"/>
</dbReference>
<dbReference type="GO" id="GO:0051117">
    <property type="term" value="F:ATPase binding"/>
    <property type="evidence" value="ECO:0007669"/>
    <property type="project" value="TreeGrafter"/>
</dbReference>
<keyword evidence="3 7" id="KW-0378">Hydrolase</keyword>
<evidence type="ECO:0000256" key="7">
    <source>
        <dbReference type="RuleBase" id="RU000549"/>
    </source>
</evidence>
<dbReference type="GeneID" id="19015355"/>
<dbReference type="GO" id="GO:0004176">
    <property type="term" value="F:ATP-dependent peptidase activity"/>
    <property type="evidence" value="ECO:0007669"/>
    <property type="project" value="InterPro"/>
</dbReference>
<evidence type="ECO:0000256" key="3">
    <source>
        <dbReference type="ARBA" id="ARBA00022801"/>
    </source>
</evidence>
<evidence type="ECO:0000256" key="8">
    <source>
        <dbReference type="RuleBase" id="RU003567"/>
    </source>
</evidence>
<accession>K8EXF8</accession>
<dbReference type="InterPro" id="IPR001907">
    <property type="entry name" value="ClpP"/>
</dbReference>
<dbReference type="GO" id="GO:0006515">
    <property type="term" value="P:protein quality control for misfolded or incompletely synthesized proteins"/>
    <property type="evidence" value="ECO:0007669"/>
    <property type="project" value="TreeGrafter"/>
</dbReference>
<dbReference type="EC" id="3.4.21.92" evidence="7"/>
<evidence type="ECO:0000313" key="10">
    <source>
        <dbReference type="Proteomes" id="UP000198341"/>
    </source>
</evidence>
<dbReference type="HAMAP" id="MF_00444">
    <property type="entry name" value="ClpP"/>
    <property type="match status" value="1"/>
</dbReference>
<dbReference type="InterPro" id="IPR023562">
    <property type="entry name" value="ClpP/TepA"/>
</dbReference>
<dbReference type="EMBL" id="FO082273">
    <property type="protein sequence ID" value="CCO17165.1"/>
    <property type="molecule type" value="Genomic_DNA"/>
</dbReference>
<dbReference type="InterPro" id="IPR018215">
    <property type="entry name" value="ClpP_Ser_AS"/>
</dbReference>
<evidence type="ECO:0000256" key="1">
    <source>
        <dbReference type="ARBA" id="ARBA00007039"/>
    </source>
</evidence>
<keyword evidence="4 7" id="KW-0720">Serine protease</keyword>
<dbReference type="Gene3D" id="3.90.226.10">
    <property type="entry name" value="2-enoyl-CoA Hydratase, Chain A, domain 1"/>
    <property type="match status" value="1"/>
</dbReference>
<keyword evidence="10" id="KW-1185">Reference proteome</keyword>
<proteinExistence type="inferred from homology"/>
<dbReference type="Pfam" id="PF00574">
    <property type="entry name" value="CLP_protease"/>
    <property type="match status" value="1"/>
</dbReference>
<feature type="active site" evidence="6">
    <location>
        <position position="167"/>
    </location>
</feature>
<comment type="similarity">
    <text evidence="1 8">Belongs to the peptidase S14 family.</text>
</comment>
<dbReference type="OrthoDB" id="2017408at2759"/>
<gene>
    <name evidence="9" type="ORF">Bathy06g03740</name>
</gene>
<protein>
    <recommendedName>
        <fullName evidence="8">ATP-dependent Clp protease proteolytic subunit</fullName>
        <ecNumber evidence="7">3.4.21.92</ecNumber>
    </recommendedName>
</protein>
<name>K8EXF8_9CHLO</name>
<keyword evidence="2 7" id="KW-0645">Protease</keyword>
<dbReference type="NCBIfam" id="NF009205">
    <property type="entry name" value="PRK12553.1"/>
    <property type="match status" value="1"/>
</dbReference>
<dbReference type="SUPFAM" id="SSF52096">
    <property type="entry name" value="ClpP/crotonase"/>
    <property type="match status" value="1"/>
</dbReference>
<feature type="active site" evidence="5">
    <location>
        <position position="142"/>
    </location>
</feature>
<dbReference type="CDD" id="cd07017">
    <property type="entry name" value="S14_ClpP_2"/>
    <property type="match status" value="1"/>
</dbReference>
<evidence type="ECO:0000256" key="6">
    <source>
        <dbReference type="PROSITE-ProRule" id="PRU10086"/>
    </source>
</evidence>
<dbReference type="InterPro" id="IPR033135">
    <property type="entry name" value="ClpP_His_AS"/>
</dbReference>
<organism evidence="9 10">
    <name type="scientific">Bathycoccus prasinos</name>
    <dbReference type="NCBI Taxonomy" id="41875"/>
    <lineage>
        <taxon>Eukaryota</taxon>
        <taxon>Viridiplantae</taxon>
        <taxon>Chlorophyta</taxon>
        <taxon>Mamiellophyceae</taxon>
        <taxon>Mamiellales</taxon>
        <taxon>Bathycoccaceae</taxon>
        <taxon>Bathycoccus</taxon>
    </lineage>
</organism>
<reference evidence="9 10" key="1">
    <citation type="submission" date="2011-10" db="EMBL/GenBank/DDBJ databases">
        <authorList>
            <person name="Genoscope - CEA"/>
        </authorList>
    </citation>
    <scope>NUCLEOTIDE SEQUENCE [LARGE SCALE GENOMIC DNA]</scope>
    <source>
        <strain evidence="9 10">RCC 1105</strain>
    </source>
</reference>
<evidence type="ECO:0000313" key="9">
    <source>
        <dbReference type="EMBL" id="CCO17165.1"/>
    </source>
</evidence>
<dbReference type="PANTHER" id="PTHR10381">
    <property type="entry name" value="ATP-DEPENDENT CLP PROTEASE PROTEOLYTIC SUBUNIT"/>
    <property type="match status" value="1"/>
</dbReference>
<dbReference type="InterPro" id="IPR029045">
    <property type="entry name" value="ClpP/crotonase-like_dom_sf"/>
</dbReference>
<evidence type="ECO:0000256" key="2">
    <source>
        <dbReference type="ARBA" id="ARBA00022670"/>
    </source>
</evidence>
<dbReference type="AlphaFoldDB" id="K8EXF8"/>
<dbReference type="GO" id="GO:0009840">
    <property type="term" value="C:chloroplastic endopeptidase Clp complex"/>
    <property type="evidence" value="ECO:0007669"/>
    <property type="project" value="UniProtKB-ARBA"/>
</dbReference>
<evidence type="ECO:0000256" key="4">
    <source>
        <dbReference type="ARBA" id="ARBA00022825"/>
    </source>
</evidence>
<dbReference type="STRING" id="41875.K8EXF8"/>
<evidence type="ECO:0000256" key="5">
    <source>
        <dbReference type="PROSITE-ProRule" id="PRU10085"/>
    </source>
</evidence>
<dbReference type="GO" id="GO:0004252">
    <property type="term" value="F:serine-type endopeptidase activity"/>
    <property type="evidence" value="ECO:0007669"/>
    <property type="project" value="UniProtKB-EC"/>
</dbReference>
<dbReference type="FunFam" id="3.90.226.10:FF:000001">
    <property type="entry name" value="ATP-dependent Clp protease proteolytic subunit"/>
    <property type="match status" value="1"/>
</dbReference>
<dbReference type="RefSeq" id="XP_007512565.1">
    <property type="nucleotide sequence ID" value="XM_007512503.1"/>
</dbReference>
<dbReference type="PANTHER" id="PTHR10381:SF50">
    <property type="entry name" value="ATP-DEPENDENT CLP PROTEASE PROTEOLYTIC SUBUNIT 3, CHLOROPLASTIC"/>
    <property type="match status" value="1"/>
</dbReference>
<dbReference type="PRINTS" id="PR00127">
    <property type="entry name" value="CLPPROTEASEP"/>
</dbReference>